<dbReference type="EMBL" id="JAAAHW010000645">
    <property type="protein sequence ID" value="KAG0000293.1"/>
    <property type="molecule type" value="Genomic_DNA"/>
</dbReference>
<dbReference type="AlphaFoldDB" id="A0A9P6STQ3"/>
<comment type="caution">
    <text evidence="1">The sequence shown here is derived from an EMBL/GenBank/DDBJ whole genome shotgun (WGS) entry which is preliminary data.</text>
</comment>
<evidence type="ECO:0000313" key="1">
    <source>
        <dbReference type="EMBL" id="KAG0000293.1"/>
    </source>
</evidence>
<organism evidence="1 2">
    <name type="scientific">Modicella reniformis</name>
    <dbReference type="NCBI Taxonomy" id="1440133"/>
    <lineage>
        <taxon>Eukaryota</taxon>
        <taxon>Fungi</taxon>
        <taxon>Fungi incertae sedis</taxon>
        <taxon>Mucoromycota</taxon>
        <taxon>Mortierellomycotina</taxon>
        <taxon>Mortierellomycetes</taxon>
        <taxon>Mortierellales</taxon>
        <taxon>Mortierellaceae</taxon>
        <taxon>Modicella</taxon>
    </lineage>
</organism>
<name>A0A9P6STQ3_9FUNG</name>
<reference evidence="1" key="1">
    <citation type="journal article" date="2020" name="Fungal Divers.">
        <title>Resolving the Mortierellaceae phylogeny through synthesis of multi-gene phylogenetics and phylogenomics.</title>
        <authorList>
            <person name="Vandepol N."/>
            <person name="Liber J."/>
            <person name="Desiro A."/>
            <person name="Na H."/>
            <person name="Kennedy M."/>
            <person name="Barry K."/>
            <person name="Grigoriev I.V."/>
            <person name="Miller A.N."/>
            <person name="O'Donnell K."/>
            <person name="Stajich J.E."/>
            <person name="Bonito G."/>
        </authorList>
    </citation>
    <scope>NUCLEOTIDE SEQUENCE</scope>
    <source>
        <strain evidence="1">MES-2147</strain>
    </source>
</reference>
<proteinExistence type="predicted"/>
<dbReference type="Proteomes" id="UP000749646">
    <property type="component" value="Unassembled WGS sequence"/>
</dbReference>
<gene>
    <name evidence="1" type="ORF">BGZ65_004493</name>
</gene>
<accession>A0A9P6STQ3</accession>
<sequence length="113" mass="12672">MRMVIVCTRSERATIYFPSNKTWIARPRGKHAKLDRKLAENCLEKCEASIKKDTTGVISALREIISMYSDGQEVGVIGNKNLSKLLTKLSERLSNKICKLNTTKAGHDPGQEH</sequence>
<protein>
    <submittedName>
        <fullName evidence="1">Uncharacterized protein</fullName>
    </submittedName>
</protein>
<evidence type="ECO:0000313" key="2">
    <source>
        <dbReference type="Proteomes" id="UP000749646"/>
    </source>
</evidence>
<keyword evidence="2" id="KW-1185">Reference proteome</keyword>